<dbReference type="Gene3D" id="3.30.420.10">
    <property type="entry name" value="Ribonuclease H-like superfamily/Ribonuclease H"/>
    <property type="match status" value="1"/>
</dbReference>
<dbReference type="Pfam" id="PF13358">
    <property type="entry name" value="DDE_3"/>
    <property type="match status" value="1"/>
</dbReference>
<dbReference type="InterPro" id="IPR036397">
    <property type="entry name" value="RNaseH_sf"/>
</dbReference>
<dbReference type="InterPro" id="IPR038717">
    <property type="entry name" value="Tc1-like_DDE_dom"/>
</dbReference>
<protein>
    <submittedName>
        <fullName evidence="4">Tc1-like transposase DDE domain-containing protein</fullName>
    </submittedName>
</protein>
<evidence type="ECO:0000259" key="2">
    <source>
        <dbReference type="Pfam" id="PF13358"/>
    </source>
</evidence>
<feature type="domain" description="Tc1-like transposase DDE" evidence="2">
    <location>
        <begin position="30"/>
        <end position="82"/>
    </location>
</feature>
<feature type="region of interest" description="Disordered" evidence="1">
    <location>
        <begin position="95"/>
        <end position="128"/>
    </location>
</feature>
<keyword evidence="3" id="KW-1185">Reference proteome</keyword>
<sequence length="128" mass="14304">MIGASSTKKPTKLCTLQKVGVTNSSCNTAKHTSNVVKEWFQTKKVSVLAWPSQSLDLNPIEHLWDEVQRRMGDRKFSNRDTLFAAIKKTWESIPVAIAEGTAPEHDAEEEEEKEEEDEEGGNEDEAAS</sequence>
<evidence type="ECO:0000256" key="1">
    <source>
        <dbReference type="SAM" id="MobiDB-lite"/>
    </source>
</evidence>
<accession>A0A914WS60</accession>
<reference evidence="4" key="1">
    <citation type="submission" date="2022-11" db="UniProtKB">
        <authorList>
            <consortium name="WormBaseParasite"/>
        </authorList>
    </citation>
    <scope>IDENTIFICATION</scope>
</reference>
<dbReference type="Proteomes" id="UP000887566">
    <property type="component" value="Unplaced"/>
</dbReference>
<dbReference type="GO" id="GO:0003676">
    <property type="term" value="F:nucleic acid binding"/>
    <property type="evidence" value="ECO:0007669"/>
    <property type="project" value="InterPro"/>
</dbReference>
<evidence type="ECO:0000313" key="4">
    <source>
        <dbReference type="WBParaSite" id="PSAMB.scaffold4698size13817.g24929.t1"/>
    </source>
</evidence>
<name>A0A914WS60_9BILA</name>
<dbReference type="AlphaFoldDB" id="A0A914WS60"/>
<feature type="compositionally biased region" description="Acidic residues" evidence="1">
    <location>
        <begin position="106"/>
        <end position="128"/>
    </location>
</feature>
<organism evidence="3 4">
    <name type="scientific">Plectus sambesii</name>
    <dbReference type="NCBI Taxonomy" id="2011161"/>
    <lineage>
        <taxon>Eukaryota</taxon>
        <taxon>Metazoa</taxon>
        <taxon>Ecdysozoa</taxon>
        <taxon>Nematoda</taxon>
        <taxon>Chromadorea</taxon>
        <taxon>Plectida</taxon>
        <taxon>Plectina</taxon>
        <taxon>Plectoidea</taxon>
        <taxon>Plectidae</taxon>
        <taxon>Plectus</taxon>
    </lineage>
</organism>
<proteinExistence type="predicted"/>
<dbReference type="WBParaSite" id="PSAMB.scaffold4698size13817.g24929.t1">
    <property type="protein sequence ID" value="PSAMB.scaffold4698size13817.g24929.t1"/>
    <property type="gene ID" value="PSAMB.scaffold4698size13817.g24929"/>
</dbReference>
<evidence type="ECO:0000313" key="3">
    <source>
        <dbReference type="Proteomes" id="UP000887566"/>
    </source>
</evidence>